<evidence type="ECO:0000313" key="4">
    <source>
        <dbReference type="Proteomes" id="UP000298517"/>
    </source>
</evidence>
<reference evidence="3 4" key="1">
    <citation type="journal article" date="2011" name="J. Microbiol.">
        <title>Gramella jeungdoensis sp. nov., isolated from a solar saltern in Korea.</title>
        <authorList>
            <person name="Joung Y."/>
            <person name="Kim H."/>
            <person name="Jang T."/>
            <person name="Ahn T.S."/>
            <person name="Joh K."/>
        </authorList>
    </citation>
    <scope>NUCLEOTIDE SEQUENCE [LARGE SCALE GENOMIC DNA]</scope>
    <source>
        <strain evidence="3 4">KCTC 23123</strain>
    </source>
</reference>
<organism evidence="3 4">
    <name type="scientific">Gramella jeungdoensis</name>
    <dbReference type="NCBI Taxonomy" id="708091"/>
    <lineage>
        <taxon>Bacteria</taxon>
        <taxon>Pseudomonadati</taxon>
        <taxon>Bacteroidota</taxon>
        <taxon>Flavobacteriia</taxon>
        <taxon>Flavobacteriales</taxon>
        <taxon>Flavobacteriaceae</taxon>
        <taxon>Christiangramia</taxon>
    </lineage>
</organism>
<feature type="signal peptide" evidence="1">
    <location>
        <begin position="1"/>
        <end position="21"/>
    </location>
</feature>
<dbReference type="EMBL" id="SNQI01000005">
    <property type="protein sequence ID" value="TEW72556.1"/>
    <property type="molecule type" value="Genomic_DNA"/>
</dbReference>
<keyword evidence="1" id="KW-0732">Signal</keyword>
<name>A0A4Y8APQ7_9FLAO</name>
<comment type="caution">
    <text evidence="3">The sequence shown here is derived from an EMBL/GenBank/DDBJ whole genome shotgun (WGS) entry which is preliminary data.</text>
</comment>
<evidence type="ECO:0000256" key="1">
    <source>
        <dbReference type="SAM" id="SignalP"/>
    </source>
</evidence>
<feature type="domain" description="DUF6973" evidence="2">
    <location>
        <begin position="37"/>
        <end position="166"/>
    </location>
</feature>
<dbReference type="Pfam" id="PF22322">
    <property type="entry name" value="DUF6973"/>
    <property type="match status" value="1"/>
</dbReference>
<accession>A0A4Y8APQ7</accession>
<proteinExistence type="predicted"/>
<dbReference type="Proteomes" id="UP000298517">
    <property type="component" value="Unassembled WGS sequence"/>
</dbReference>
<dbReference type="InterPro" id="IPR054246">
    <property type="entry name" value="DUF6973"/>
</dbReference>
<protein>
    <recommendedName>
        <fullName evidence="2">DUF6973 domain-containing protein</fullName>
    </recommendedName>
</protein>
<feature type="chain" id="PRO_5021186764" description="DUF6973 domain-containing protein" evidence="1">
    <location>
        <begin position="22"/>
        <end position="209"/>
    </location>
</feature>
<evidence type="ECO:0000313" key="3">
    <source>
        <dbReference type="EMBL" id="TEW72556.1"/>
    </source>
</evidence>
<dbReference type="AlphaFoldDB" id="A0A4Y8APQ7"/>
<sequence length="209" mass="23800">MKCFKIKLLVVFVFLSLKLQAQSNWELFKSQSGPLKMWALLYPLKAKKAFEISNEVIKVSDSIATTNLLDKDKAGGQVDAFRHAYWMAILQIEIGKKATFSLGKSYERANYKSFKEGDLEDGITSDLVSKEMDMFNNKMGLKYTFKGDKRSKKGLIYKIVNAIKRGDLKVIKKDSLGNYLTCDGAIILEEDLKKWKNNKCLIASKKVNF</sequence>
<keyword evidence="4" id="KW-1185">Reference proteome</keyword>
<dbReference type="OrthoDB" id="1187707at2"/>
<evidence type="ECO:0000259" key="2">
    <source>
        <dbReference type="Pfam" id="PF22322"/>
    </source>
</evidence>
<gene>
    <name evidence="3" type="ORF">E2488_14000</name>
</gene>